<dbReference type="EMBL" id="JBHMEC010000004">
    <property type="protein sequence ID" value="MFB9148762.1"/>
    <property type="molecule type" value="Genomic_DNA"/>
</dbReference>
<dbReference type="RefSeq" id="WP_377066999.1">
    <property type="nucleotide sequence ID" value="NZ_JBHMEC010000004.1"/>
</dbReference>
<name>A0ABV5HWQ5_9RHOB</name>
<sequence length="139" mass="16404">MALKWPFPDLFKPQIDSWQMTMPGVTRRTEFDEGEDRVRRTAHFRPHRQRFDIDIRRADLPVLRRWFYEDADGGRLWFEMSALVDDAYQTVEARIVGDGRDAMSARLVGDHDYRLSLEIEIRGLPRVADAEYYARQGIS</sequence>
<comment type="caution">
    <text evidence="1">The sequence shown here is derived from an EMBL/GenBank/DDBJ whole genome shotgun (WGS) entry which is preliminary data.</text>
</comment>
<gene>
    <name evidence="1" type="ORF">ACFFU4_03225</name>
</gene>
<evidence type="ECO:0000313" key="1">
    <source>
        <dbReference type="EMBL" id="MFB9148762.1"/>
    </source>
</evidence>
<reference evidence="1 2" key="1">
    <citation type="submission" date="2024-09" db="EMBL/GenBank/DDBJ databases">
        <authorList>
            <person name="Sun Q."/>
            <person name="Mori K."/>
        </authorList>
    </citation>
    <scope>NUCLEOTIDE SEQUENCE [LARGE SCALE GENOMIC DNA]</scope>
    <source>
        <strain evidence="1 2">CECT 9424</strain>
    </source>
</reference>
<proteinExistence type="predicted"/>
<evidence type="ECO:0000313" key="2">
    <source>
        <dbReference type="Proteomes" id="UP001589670"/>
    </source>
</evidence>
<keyword evidence="2" id="KW-1185">Reference proteome</keyword>
<dbReference type="Proteomes" id="UP001589670">
    <property type="component" value="Unassembled WGS sequence"/>
</dbReference>
<protein>
    <submittedName>
        <fullName evidence="1">Uncharacterized protein</fullName>
    </submittedName>
</protein>
<accession>A0ABV5HWQ5</accession>
<organism evidence="1 2">
    <name type="scientific">Roseovarius ramblicola</name>
    <dbReference type="NCBI Taxonomy" id="2022336"/>
    <lineage>
        <taxon>Bacteria</taxon>
        <taxon>Pseudomonadati</taxon>
        <taxon>Pseudomonadota</taxon>
        <taxon>Alphaproteobacteria</taxon>
        <taxon>Rhodobacterales</taxon>
        <taxon>Roseobacteraceae</taxon>
        <taxon>Roseovarius</taxon>
    </lineage>
</organism>